<evidence type="ECO:0000256" key="7">
    <source>
        <dbReference type="ARBA" id="ARBA00023136"/>
    </source>
</evidence>
<dbReference type="OMA" id="ICCCNCA"/>
<dbReference type="InParanoid" id="A0A251VEZ0"/>
<reference evidence="10" key="1">
    <citation type="journal article" date="2017" name="Nature">
        <title>The sunflower genome provides insights into oil metabolism, flowering and Asterid evolution.</title>
        <authorList>
            <person name="Badouin H."/>
            <person name="Gouzy J."/>
            <person name="Grassa C.J."/>
            <person name="Murat F."/>
            <person name="Staton S.E."/>
            <person name="Cottret L."/>
            <person name="Lelandais-Briere C."/>
            <person name="Owens G.L."/>
            <person name="Carrere S."/>
            <person name="Mayjonade B."/>
            <person name="Legrand L."/>
            <person name="Gill N."/>
            <person name="Kane N.C."/>
            <person name="Bowers J.E."/>
            <person name="Hubner S."/>
            <person name="Bellec A."/>
            <person name="Berard A."/>
            <person name="Berges H."/>
            <person name="Blanchet N."/>
            <person name="Boniface M.C."/>
            <person name="Brunel D."/>
            <person name="Catrice O."/>
            <person name="Chaidir N."/>
            <person name="Claudel C."/>
            <person name="Donnadieu C."/>
            <person name="Faraut T."/>
            <person name="Fievet G."/>
            <person name="Helmstetter N."/>
            <person name="King M."/>
            <person name="Knapp S.J."/>
            <person name="Lai Z."/>
            <person name="Le Paslier M.C."/>
            <person name="Lippi Y."/>
            <person name="Lorenzon L."/>
            <person name="Mandel J.R."/>
            <person name="Marage G."/>
            <person name="Marchand G."/>
            <person name="Marquand E."/>
            <person name="Bret-Mestries E."/>
            <person name="Morien E."/>
            <person name="Nambeesan S."/>
            <person name="Nguyen T."/>
            <person name="Pegot-Espagnet P."/>
            <person name="Pouilly N."/>
            <person name="Raftis F."/>
            <person name="Sallet E."/>
            <person name="Schiex T."/>
            <person name="Thomas J."/>
            <person name="Vandecasteele C."/>
            <person name="Vares D."/>
            <person name="Vear F."/>
            <person name="Vautrin S."/>
            <person name="Crespi M."/>
            <person name="Mangin B."/>
            <person name="Burke J.M."/>
            <person name="Salse J."/>
            <person name="Munos S."/>
            <person name="Vincourt P."/>
            <person name="Rieseberg L.H."/>
            <person name="Langlade N.B."/>
        </authorList>
    </citation>
    <scope>NUCLEOTIDE SEQUENCE [LARGE SCALE GENOMIC DNA]</scope>
    <source>
        <strain evidence="10">cv. SF193</strain>
    </source>
</reference>
<evidence type="ECO:0000313" key="10">
    <source>
        <dbReference type="Proteomes" id="UP000215914"/>
    </source>
</evidence>
<comment type="similarity">
    <text evidence="2">Belongs to the CYSTM1 family.</text>
</comment>
<dbReference type="GO" id="GO:0010038">
    <property type="term" value="P:response to metal ion"/>
    <property type="evidence" value="ECO:0007669"/>
    <property type="project" value="UniProtKB-ARBA"/>
</dbReference>
<evidence type="ECO:0000256" key="2">
    <source>
        <dbReference type="ARBA" id="ARBA00009444"/>
    </source>
</evidence>
<gene>
    <name evidence="9" type="ORF">HannXRQ_Chr02g0032641</name>
</gene>
<dbReference type="EMBL" id="CM007891">
    <property type="protein sequence ID" value="OTG33251.1"/>
    <property type="molecule type" value="Genomic_DNA"/>
</dbReference>
<dbReference type="GO" id="GO:0046872">
    <property type="term" value="F:metal ion binding"/>
    <property type="evidence" value="ECO:0007669"/>
    <property type="project" value="UniProtKB-KW"/>
</dbReference>
<comment type="subcellular location">
    <subcellularLocation>
        <location evidence="1">Cell membrane</location>
        <topology evidence="1">Single-pass membrane protein</topology>
    </subcellularLocation>
</comment>
<sequence length="58" mass="6740">MSEAPKTQQMSYNDTHHRIQHRREERGCLYACFFTMFCCCCCPKKCEGCLDGDCCCCN</sequence>
<organism evidence="9 10">
    <name type="scientific">Helianthus annuus</name>
    <name type="common">Common sunflower</name>
    <dbReference type="NCBI Taxonomy" id="4232"/>
    <lineage>
        <taxon>Eukaryota</taxon>
        <taxon>Viridiplantae</taxon>
        <taxon>Streptophyta</taxon>
        <taxon>Embryophyta</taxon>
        <taxon>Tracheophyta</taxon>
        <taxon>Spermatophyta</taxon>
        <taxon>Magnoliopsida</taxon>
        <taxon>eudicotyledons</taxon>
        <taxon>Gunneridae</taxon>
        <taxon>Pentapetalae</taxon>
        <taxon>asterids</taxon>
        <taxon>campanulids</taxon>
        <taxon>Asterales</taxon>
        <taxon>Asteraceae</taxon>
        <taxon>Asteroideae</taxon>
        <taxon>Heliantheae alliance</taxon>
        <taxon>Heliantheae</taxon>
        <taxon>Helianthus</taxon>
    </lineage>
</organism>
<dbReference type="AlphaFoldDB" id="A0A251VEZ0"/>
<protein>
    <submittedName>
        <fullName evidence="9">Putative cysteine-rich transmembrane CYSTM domain-containing protein</fullName>
    </submittedName>
</protein>
<keyword evidence="10" id="KW-1185">Reference proteome</keyword>
<feature type="domain" description="Cysteine-rich transmembrane" evidence="8">
    <location>
        <begin position="9"/>
        <end position="42"/>
    </location>
</feature>
<dbReference type="PANTHER" id="PTHR35470:SF10">
    <property type="entry name" value="CYSTEINE-RICH TRANSMEMBRANE CYSTM DOMAIN-CONTAINING PROTEIN"/>
    <property type="match status" value="1"/>
</dbReference>
<evidence type="ECO:0000256" key="1">
    <source>
        <dbReference type="ARBA" id="ARBA00004162"/>
    </source>
</evidence>
<dbReference type="Pfam" id="PF12734">
    <property type="entry name" value="CYSTM"/>
    <property type="match status" value="1"/>
</dbReference>
<evidence type="ECO:0000256" key="6">
    <source>
        <dbReference type="ARBA" id="ARBA00023016"/>
    </source>
</evidence>
<keyword evidence="5" id="KW-1133">Transmembrane helix</keyword>
<dbReference type="GO" id="GO:0005886">
    <property type="term" value="C:plasma membrane"/>
    <property type="evidence" value="ECO:0007669"/>
    <property type="project" value="UniProtKB-SubCell"/>
</dbReference>
<dbReference type="InterPro" id="IPR051671">
    <property type="entry name" value="CYSTM1_HM_Tolerance"/>
</dbReference>
<evidence type="ECO:0000259" key="8">
    <source>
        <dbReference type="Pfam" id="PF12734"/>
    </source>
</evidence>
<evidence type="ECO:0000256" key="4">
    <source>
        <dbReference type="ARBA" id="ARBA00022723"/>
    </source>
</evidence>
<proteinExistence type="inferred from homology"/>
<dbReference type="Proteomes" id="UP000215914">
    <property type="component" value="Chromosome 2"/>
</dbReference>
<name>A0A251VEZ0_HELAN</name>
<keyword evidence="4" id="KW-0479">Metal-binding</keyword>
<evidence type="ECO:0000256" key="5">
    <source>
        <dbReference type="ARBA" id="ARBA00022989"/>
    </source>
</evidence>
<evidence type="ECO:0000256" key="3">
    <source>
        <dbReference type="ARBA" id="ARBA00022692"/>
    </source>
</evidence>
<keyword evidence="3 9" id="KW-0812">Transmembrane</keyword>
<dbReference type="PANTHER" id="PTHR35470">
    <property type="entry name" value="CADMIUM TOLERANT 3"/>
    <property type="match status" value="1"/>
</dbReference>
<keyword evidence="7" id="KW-0472">Membrane</keyword>
<dbReference type="InterPro" id="IPR028144">
    <property type="entry name" value="CYSTM_dom"/>
</dbReference>
<accession>A0A251VEZ0</accession>
<keyword evidence="6" id="KW-0346">Stress response</keyword>
<evidence type="ECO:0000313" key="9">
    <source>
        <dbReference type="EMBL" id="OTG33251.1"/>
    </source>
</evidence>